<protein>
    <recommendedName>
        <fullName evidence="6">Gamma-glutamylcyclotransferase</fullName>
    </recommendedName>
</protein>
<evidence type="ECO:0000256" key="1">
    <source>
        <dbReference type="ARBA" id="ARBA00023239"/>
    </source>
</evidence>
<dbReference type="STRING" id="62101.AB835_08500"/>
<dbReference type="SUPFAM" id="SSF110857">
    <property type="entry name" value="Gamma-glutamyl cyclotransferase-like"/>
    <property type="match status" value="1"/>
</dbReference>
<gene>
    <name evidence="4" type="ORF">AB835_08500</name>
</gene>
<dbReference type="InterPro" id="IPR036568">
    <property type="entry name" value="GGCT-like_sf"/>
</dbReference>
<proteinExistence type="predicted"/>
<dbReference type="GO" id="GO:0003839">
    <property type="term" value="F:gamma-glutamylcyclotransferase activity"/>
    <property type="evidence" value="ECO:0007669"/>
    <property type="project" value="InterPro"/>
</dbReference>
<comment type="caution">
    <text evidence="4">The sequence shown here is derived from an EMBL/GenBank/DDBJ whole genome shotgun (WGS) entry which is preliminary data.</text>
</comment>
<dbReference type="InterPro" id="IPR017939">
    <property type="entry name" value="G-Glutamylcylcotransferase"/>
</dbReference>
<dbReference type="AlphaFoldDB" id="A0A1D2QPP7"/>
<dbReference type="PANTHER" id="PTHR12935:SF0">
    <property type="entry name" value="GAMMA-GLUTAMYLCYCLOTRANSFERASE"/>
    <property type="match status" value="1"/>
</dbReference>
<evidence type="ECO:0000256" key="2">
    <source>
        <dbReference type="PIRSR" id="PIRSR617939-1"/>
    </source>
</evidence>
<sequence length="177" mass="20234">MKSIYYFAYGSNMLEKVISGRRGILYHRKMSGLAKGWRLVFNCPGVNKYEPAFANIEKNDDHDVEGVVYHMSSENFAQLTKTEGSMYDIVDIDVRLTNGTMLNAKTLVSDPLVKPNTPSYRYLRLLIDGAKENDLFWNYINMLSSVSHAPTPPGYSFICFLVSIYLRLRFLLLKIKG</sequence>
<reference evidence="4 5" key="1">
    <citation type="journal article" date="2016" name="Appl. Environ. Microbiol.">
        <title>Lack of Overt Genome Reduction in the Bryostatin-Producing Bryozoan Symbiont "Candidatus Endobugula sertula".</title>
        <authorList>
            <person name="Miller I.J."/>
            <person name="Vanee N."/>
            <person name="Fong S.S."/>
            <person name="Lim-Fong G.E."/>
            <person name="Kwan J.C."/>
        </authorList>
    </citation>
    <scope>NUCLEOTIDE SEQUENCE [LARGE SCALE GENOMIC DNA]</scope>
    <source>
        <strain evidence="4">AB1-4</strain>
    </source>
</reference>
<dbReference type="Proteomes" id="UP000242502">
    <property type="component" value="Unassembled WGS sequence"/>
</dbReference>
<evidence type="ECO:0008006" key="6">
    <source>
        <dbReference type="Google" id="ProtNLM"/>
    </source>
</evidence>
<accession>A0A1D2QPP7</accession>
<dbReference type="Pfam" id="PF13772">
    <property type="entry name" value="AIG2_2"/>
    <property type="match status" value="1"/>
</dbReference>
<evidence type="ECO:0000256" key="3">
    <source>
        <dbReference type="PIRSR" id="PIRSR617939-2"/>
    </source>
</evidence>
<feature type="active site" description="Proton acceptor" evidence="2">
    <location>
        <position position="83"/>
    </location>
</feature>
<dbReference type="CDD" id="cd06661">
    <property type="entry name" value="GGCT_like"/>
    <property type="match status" value="1"/>
</dbReference>
<evidence type="ECO:0000313" key="4">
    <source>
        <dbReference type="EMBL" id="ODS23534.1"/>
    </source>
</evidence>
<dbReference type="EMBL" id="MDLC01000026">
    <property type="protein sequence ID" value="ODS23534.1"/>
    <property type="molecule type" value="Genomic_DNA"/>
</dbReference>
<organism evidence="4 5">
    <name type="scientific">Candidatus Endobugula sertula</name>
    <name type="common">Bugula neritina bacterial symbiont</name>
    <dbReference type="NCBI Taxonomy" id="62101"/>
    <lineage>
        <taxon>Bacteria</taxon>
        <taxon>Pseudomonadati</taxon>
        <taxon>Pseudomonadota</taxon>
        <taxon>Gammaproteobacteria</taxon>
        <taxon>Cellvibrionales</taxon>
        <taxon>Cellvibrionaceae</taxon>
        <taxon>Candidatus Endobugula</taxon>
    </lineage>
</organism>
<dbReference type="InterPro" id="IPR013024">
    <property type="entry name" value="GGCT-like"/>
</dbReference>
<feature type="binding site" evidence="3">
    <location>
        <position position="122"/>
    </location>
    <ligand>
        <name>substrate</name>
    </ligand>
</feature>
<keyword evidence="1" id="KW-0456">Lyase</keyword>
<feature type="binding site" evidence="3">
    <location>
        <begin position="6"/>
        <end position="11"/>
    </location>
    <ligand>
        <name>substrate</name>
    </ligand>
</feature>
<dbReference type="PANTHER" id="PTHR12935">
    <property type="entry name" value="GAMMA-GLUTAMYLCYCLOTRANSFERASE"/>
    <property type="match status" value="1"/>
</dbReference>
<evidence type="ECO:0000313" key="5">
    <source>
        <dbReference type="Proteomes" id="UP000242502"/>
    </source>
</evidence>
<dbReference type="Gene3D" id="3.10.490.10">
    <property type="entry name" value="Gamma-glutamyl cyclotransferase-like"/>
    <property type="match status" value="1"/>
</dbReference>
<name>A0A1D2QPP7_9GAMM</name>